<feature type="compositionally biased region" description="Basic and acidic residues" evidence="1">
    <location>
        <begin position="229"/>
        <end position="241"/>
    </location>
</feature>
<dbReference type="Proteomes" id="UP001595965">
    <property type="component" value="Unassembled WGS sequence"/>
</dbReference>
<feature type="region of interest" description="Disordered" evidence="1">
    <location>
        <begin position="359"/>
        <end position="378"/>
    </location>
</feature>
<feature type="compositionally biased region" description="Polar residues" evidence="1">
    <location>
        <begin position="1"/>
        <end position="10"/>
    </location>
</feature>
<dbReference type="EMBL" id="JBHSEN010000002">
    <property type="protein sequence ID" value="MFC4430289.1"/>
    <property type="molecule type" value="Genomic_DNA"/>
</dbReference>
<keyword evidence="2" id="KW-1133">Transmembrane helix</keyword>
<feature type="transmembrane region" description="Helical" evidence="2">
    <location>
        <begin position="395"/>
        <end position="415"/>
    </location>
</feature>
<dbReference type="RefSeq" id="WP_344226731.1">
    <property type="nucleotide sequence ID" value="NZ_BAAALH010000001.1"/>
</dbReference>
<comment type="caution">
    <text evidence="3">The sequence shown here is derived from an EMBL/GenBank/DDBJ whole genome shotgun (WGS) entry which is preliminary data.</text>
</comment>
<name>A0ABV8XZH3_9MICC</name>
<feature type="region of interest" description="Disordered" evidence="1">
    <location>
        <begin position="1"/>
        <end position="89"/>
    </location>
</feature>
<organism evidence="3 4">
    <name type="scientific">Citricoccus alkalitolerans</name>
    <dbReference type="NCBI Taxonomy" id="246603"/>
    <lineage>
        <taxon>Bacteria</taxon>
        <taxon>Bacillati</taxon>
        <taxon>Actinomycetota</taxon>
        <taxon>Actinomycetes</taxon>
        <taxon>Micrococcales</taxon>
        <taxon>Micrococcaceae</taxon>
        <taxon>Citricoccus</taxon>
    </lineage>
</organism>
<feature type="compositionally biased region" description="Polar residues" evidence="1">
    <location>
        <begin position="149"/>
        <end position="161"/>
    </location>
</feature>
<evidence type="ECO:0000256" key="1">
    <source>
        <dbReference type="SAM" id="MobiDB-lite"/>
    </source>
</evidence>
<evidence type="ECO:0000313" key="3">
    <source>
        <dbReference type="EMBL" id="MFC4430289.1"/>
    </source>
</evidence>
<proteinExistence type="predicted"/>
<evidence type="ECO:0000256" key="2">
    <source>
        <dbReference type="SAM" id="Phobius"/>
    </source>
</evidence>
<protein>
    <submittedName>
        <fullName evidence="3">Uncharacterized protein</fullName>
    </submittedName>
</protein>
<feature type="compositionally biased region" description="Low complexity" evidence="1">
    <location>
        <begin position="259"/>
        <end position="273"/>
    </location>
</feature>
<keyword evidence="4" id="KW-1185">Reference proteome</keyword>
<feature type="compositionally biased region" description="Basic and acidic residues" evidence="1">
    <location>
        <begin position="162"/>
        <end position="173"/>
    </location>
</feature>
<gene>
    <name evidence="3" type="ORF">ACFO0K_11425</name>
</gene>
<keyword evidence="2" id="KW-0812">Transmembrane</keyword>
<feature type="region of interest" description="Disordered" evidence="1">
    <location>
        <begin position="114"/>
        <end position="277"/>
    </location>
</feature>
<reference evidence="4" key="1">
    <citation type="journal article" date="2019" name="Int. J. Syst. Evol. Microbiol.">
        <title>The Global Catalogue of Microorganisms (GCM) 10K type strain sequencing project: providing services to taxonomists for standard genome sequencing and annotation.</title>
        <authorList>
            <consortium name="The Broad Institute Genomics Platform"/>
            <consortium name="The Broad Institute Genome Sequencing Center for Infectious Disease"/>
            <person name="Wu L."/>
            <person name="Ma J."/>
        </authorList>
    </citation>
    <scope>NUCLEOTIDE SEQUENCE [LARGE SCALE GENOMIC DNA]</scope>
    <source>
        <strain evidence="4">CGMCC 1.12125</strain>
    </source>
</reference>
<evidence type="ECO:0000313" key="4">
    <source>
        <dbReference type="Proteomes" id="UP001595965"/>
    </source>
</evidence>
<keyword evidence="2" id="KW-0472">Membrane</keyword>
<accession>A0ABV8XZH3</accession>
<sequence length="416" mass="42503">MSHQQDQKPQGANPRLGKPEIKRVAPRTESAPGATGATQTEQPLPTRRSLRQHRRADSEAGAPAGDPSKATILELPATSISPADVGPLTGQLPRVIYATGESGNGAYAIKSPAEAVSSTGGDTAPADRPALKARRATGAADRGARGPGKQTTAPVAASSTERLPEGVTLDRDGVPTGPGGQPLSRRQLREWRRQQGAAMPAAATTDGPVSPESENAAERGNPEPVRPTTRREATRARRAEAPEGAPSGAVAESAEMTDGGTAVAVAAAPSTSAGQPFTRESLAAEGVALAARIEAAAGADPSTVDPALLREQELLAEKARQLNTGLISQVPSVDPEAASPSVTRSPSVAKPTAGAAAAKLGAVSPTDRHEPVDAQSAHGLDSIQASEWSARERTLIIVAAIVVLILVVALIFAIVF</sequence>